<dbReference type="InterPro" id="IPR050109">
    <property type="entry name" value="HTH-type_TetR-like_transc_reg"/>
</dbReference>
<keyword evidence="3" id="KW-0804">Transcription</keyword>
<name>A0ABT8ZYB5_9SPHN</name>
<dbReference type="Pfam" id="PF00440">
    <property type="entry name" value="TetR_N"/>
    <property type="match status" value="1"/>
</dbReference>
<reference evidence="6" key="1">
    <citation type="submission" date="2023-07" db="EMBL/GenBank/DDBJ databases">
        <authorList>
            <person name="Kim M.K."/>
        </authorList>
    </citation>
    <scope>NUCLEOTIDE SEQUENCE</scope>
    <source>
        <strain evidence="6">CA1-15</strain>
    </source>
</reference>
<dbReference type="InterPro" id="IPR011075">
    <property type="entry name" value="TetR_C"/>
</dbReference>
<keyword evidence="1" id="KW-0805">Transcription regulation</keyword>
<comment type="caution">
    <text evidence="6">The sequence shown here is derived from an EMBL/GenBank/DDBJ whole genome shotgun (WGS) entry which is preliminary data.</text>
</comment>
<gene>
    <name evidence="6" type="ORF">Q5H94_05435</name>
</gene>
<dbReference type="InterPro" id="IPR036271">
    <property type="entry name" value="Tet_transcr_reg_TetR-rel_C_sf"/>
</dbReference>
<sequence>MDAALVLYGRQGWLGFSLDGVARGARVSKDALYRRWKTREALLQDALHQRWDWVATINEGNVRSDLLELGARTFDTFAGPYGEVALQLRADARRFSEVRSFAEPYRELMVHQGRGIVRLAIQRGDLPSFANPGIIMDLLVGGIINHIISTPRRLRDAMLAGGPVFVRTMVDLVLAGVQQITHDETGH</sequence>
<keyword evidence="2 4" id="KW-0238">DNA-binding</keyword>
<dbReference type="InterPro" id="IPR001647">
    <property type="entry name" value="HTH_TetR"/>
</dbReference>
<feature type="domain" description="HTH tetR-type" evidence="5">
    <location>
        <begin position="1"/>
        <end position="54"/>
    </location>
</feature>
<dbReference type="Gene3D" id="1.10.357.10">
    <property type="entry name" value="Tetracycline Repressor, domain 2"/>
    <property type="match status" value="1"/>
</dbReference>
<dbReference type="PANTHER" id="PTHR30055">
    <property type="entry name" value="HTH-TYPE TRANSCRIPTIONAL REGULATOR RUTR"/>
    <property type="match status" value="1"/>
</dbReference>
<dbReference type="Gene3D" id="1.10.10.60">
    <property type="entry name" value="Homeodomain-like"/>
    <property type="match status" value="1"/>
</dbReference>
<dbReference type="PANTHER" id="PTHR30055:SF148">
    <property type="entry name" value="TETR-FAMILY TRANSCRIPTIONAL REGULATOR"/>
    <property type="match status" value="1"/>
</dbReference>
<organism evidence="6 7">
    <name type="scientific">Sphingomonas immobilis</name>
    <dbReference type="NCBI Taxonomy" id="3063997"/>
    <lineage>
        <taxon>Bacteria</taxon>
        <taxon>Pseudomonadati</taxon>
        <taxon>Pseudomonadota</taxon>
        <taxon>Alphaproteobacteria</taxon>
        <taxon>Sphingomonadales</taxon>
        <taxon>Sphingomonadaceae</taxon>
        <taxon>Sphingomonas</taxon>
    </lineage>
</organism>
<dbReference type="EMBL" id="JAUQSZ010000003">
    <property type="protein sequence ID" value="MDO7841761.1"/>
    <property type="molecule type" value="Genomic_DNA"/>
</dbReference>
<dbReference type="SUPFAM" id="SSF46689">
    <property type="entry name" value="Homeodomain-like"/>
    <property type="match status" value="1"/>
</dbReference>
<dbReference type="InterPro" id="IPR009057">
    <property type="entry name" value="Homeodomain-like_sf"/>
</dbReference>
<evidence type="ECO:0000256" key="3">
    <source>
        <dbReference type="ARBA" id="ARBA00023163"/>
    </source>
</evidence>
<evidence type="ECO:0000256" key="4">
    <source>
        <dbReference type="PROSITE-ProRule" id="PRU00335"/>
    </source>
</evidence>
<dbReference type="Pfam" id="PF16859">
    <property type="entry name" value="TetR_C_11"/>
    <property type="match status" value="1"/>
</dbReference>
<evidence type="ECO:0000313" key="7">
    <source>
        <dbReference type="Proteomes" id="UP001176468"/>
    </source>
</evidence>
<protein>
    <submittedName>
        <fullName evidence="6">TetR/AcrR family transcriptional regulator</fullName>
    </submittedName>
</protein>
<evidence type="ECO:0000256" key="2">
    <source>
        <dbReference type="ARBA" id="ARBA00023125"/>
    </source>
</evidence>
<evidence type="ECO:0000313" key="6">
    <source>
        <dbReference type="EMBL" id="MDO7841761.1"/>
    </source>
</evidence>
<dbReference type="Proteomes" id="UP001176468">
    <property type="component" value="Unassembled WGS sequence"/>
</dbReference>
<proteinExistence type="predicted"/>
<dbReference type="RefSeq" id="WP_304560221.1">
    <property type="nucleotide sequence ID" value="NZ_JAUQSZ010000003.1"/>
</dbReference>
<keyword evidence="7" id="KW-1185">Reference proteome</keyword>
<evidence type="ECO:0000259" key="5">
    <source>
        <dbReference type="PROSITE" id="PS50977"/>
    </source>
</evidence>
<feature type="DNA-binding region" description="H-T-H motif" evidence="4">
    <location>
        <begin position="17"/>
        <end position="36"/>
    </location>
</feature>
<evidence type="ECO:0000256" key="1">
    <source>
        <dbReference type="ARBA" id="ARBA00023015"/>
    </source>
</evidence>
<accession>A0ABT8ZYB5</accession>
<dbReference type="SUPFAM" id="SSF48498">
    <property type="entry name" value="Tetracyclin repressor-like, C-terminal domain"/>
    <property type="match status" value="1"/>
</dbReference>
<dbReference type="PROSITE" id="PS50977">
    <property type="entry name" value="HTH_TETR_2"/>
    <property type="match status" value="1"/>
</dbReference>